<gene>
    <name evidence="1" type="ORF">UFOVP950_29</name>
</gene>
<dbReference type="EMBL" id="LR796894">
    <property type="protein sequence ID" value="CAB4173084.1"/>
    <property type="molecule type" value="Genomic_DNA"/>
</dbReference>
<evidence type="ECO:0000313" key="1">
    <source>
        <dbReference type="EMBL" id="CAB4173084.1"/>
    </source>
</evidence>
<reference evidence="1" key="1">
    <citation type="submission" date="2020-05" db="EMBL/GenBank/DDBJ databases">
        <authorList>
            <person name="Chiriac C."/>
            <person name="Salcher M."/>
            <person name="Ghai R."/>
            <person name="Kavagutti S V."/>
        </authorList>
    </citation>
    <scope>NUCLEOTIDE SEQUENCE</scope>
</reference>
<evidence type="ECO:0008006" key="2">
    <source>
        <dbReference type="Google" id="ProtNLM"/>
    </source>
</evidence>
<sequence length="140" mass="15788">MKDANLAILNAYKSTLANLIVGGVTIPVYSKSAPLKNVPAKYVILSSQTRLQELTKCGYWYLCTINVQIVTRYPNGNGDLSFAMVIGEEIQNRIQVTNLTLSNFINVETLQLLTNEVTLETETENIFQYILTFQHKLNRT</sequence>
<accession>A0A6J5Q0J0</accession>
<organism evidence="1">
    <name type="scientific">uncultured Caudovirales phage</name>
    <dbReference type="NCBI Taxonomy" id="2100421"/>
    <lineage>
        <taxon>Viruses</taxon>
        <taxon>Duplodnaviria</taxon>
        <taxon>Heunggongvirae</taxon>
        <taxon>Uroviricota</taxon>
        <taxon>Caudoviricetes</taxon>
        <taxon>Peduoviridae</taxon>
        <taxon>Maltschvirus</taxon>
        <taxon>Maltschvirus maltsch</taxon>
    </lineage>
</organism>
<proteinExistence type="predicted"/>
<name>A0A6J5Q0J0_9CAUD</name>
<protein>
    <recommendedName>
        <fullName evidence="2">DUF3168 domain-containing protein</fullName>
    </recommendedName>
</protein>